<comment type="caution">
    <text evidence="2">The sequence shown here is derived from an EMBL/GenBank/DDBJ whole genome shotgun (WGS) entry which is preliminary data.</text>
</comment>
<proteinExistence type="predicted"/>
<keyword evidence="1" id="KW-1133">Transmembrane helix</keyword>
<keyword evidence="1" id="KW-0472">Membrane</keyword>
<feature type="transmembrane region" description="Helical" evidence="1">
    <location>
        <begin position="324"/>
        <end position="347"/>
    </location>
</feature>
<evidence type="ECO:0000256" key="1">
    <source>
        <dbReference type="SAM" id="Phobius"/>
    </source>
</evidence>
<name>A0ABT3I5W2_9GAMM</name>
<keyword evidence="1" id="KW-0812">Transmembrane</keyword>
<dbReference type="Proteomes" id="UP001163714">
    <property type="component" value="Unassembled WGS sequence"/>
</dbReference>
<sequence>MDASKNELIIVDAISQMVIPADIYENSEFKQVINDFKSAQENVKKNVDSIELKRDELKKGNYFGNWWHNREAALKDAQLDLNKSIGLLTKLSSDLILFNTAISKVLVSQQKILHEQQNLLKKQATNLASQNESIKKHQVDLSEQQESLLKVNKGLLEAKGITSEHAEKLVGCVKRVEMAEQNMERSNHELERSIVGRIVDCEGRTESFEVKVNEVLCNYRQEAAAGLESLSADHNSAIEGLRNQLSNFELKINAESEVRKQAVSLVTDKLDRRFGELQNEQEVRDKKLLSDLEAAKESFESQIVSLTVGLDKHNAVSAEKNKRLLYFSVTALIVSCQALAASAYVYFVVLHL</sequence>
<protein>
    <submittedName>
        <fullName evidence="2">Uncharacterized protein</fullName>
    </submittedName>
</protein>
<gene>
    <name evidence="2" type="ORF">OHT75_02705</name>
</gene>
<evidence type="ECO:0000313" key="3">
    <source>
        <dbReference type="Proteomes" id="UP001163714"/>
    </source>
</evidence>
<evidence type="ECO:0000313" key="2">
    <source>
        <dbReference type="EMBL" id="MCW3171387.1"/>
    </source>
</evidence>
<dbReference type="EMBL" id="JAPDMX010000003">
    <property type="protein sequence ID" value="MCW3171387.1"/>
    <property type="molecule type" value="Genomic_DNA"/>
</dbReference>
<accession>A0ABT3I5W2</accession>
<reference evidence="2" key="1">
    <citation type="submission" date="2022-10" db="EMBL/GenBank/DDBJ databases">
        <title>Shewanella flava sp. nov, isolated from the estuary of the Fenhe River into the Yellow River.</title>
        <authorList>
            <person name="Li Y."/>
        </authorList>
    </citation>
    <scope>NUCLEOTIDE SEQUENCE</scope>
    <source>
        <strain evidence="2">FYR11-62</strain>
    </source>
</reference>
<keyword evidence="3" id="KW-1185">Reference proteome</keyword>
<organism evidence="2 3">
    <name type="scientific">Shewanella subflava</name>
    <dbReference type="NCBI Taxonomy" id="2986476"/>
    <lineage>
        <taxon>Bacteria</taxon>
        <taxon>Pseudomonadati</taxon>
        <taxon>Pseudomonadota</taxon>
        <taxon>Gammaproteobacteria</taxon>
        <taxon>Alteromonadales</taxon>
        <taxon>Shewanellaceae</taxon>
        <taxon>Shewanella</taxon>
    </lineage>
</organism>
<dbReference type="RefSeq" id="WP_264724876.1">
    <property type="nucleotide sequence ID" value="NZ_JAPDMX010000003.1"/>
</dbReference>